<evidence type="ECO:0000256" key="11">
    <source>
        <dbReference type="ARBA" id="ARBA00023136"/>
    </source>
</evidence>
<keyword evidence="11 14" id="KW-0472">Membrane</keyword>
<dbReference type="EMBL" id="JMPR01000013">
    <property type="protein sequence ID" value="KFD21610.1"/>
    <property type="molecule type" value="Genomic_DNA"/>
</dbReference>
<comment type="caution">
    <text evidence="20">The sequence shown here is derived from an EMBL/GenBank/DDBJ whole genome shotgun (WGS) entry which is preliminary data.</text>
</comment>
<keyword evidence="9" id="KW-0406">Ion transport</keyword>
<evidence type="ECO:0000256" key="4">
    <source>
        <dbReference type="ARBA" id="ARBA00022452"/>
    </source>
</evidence>
<evidence type="ECO:0000256" key="10">
    <source>
        <dbReference type="ARBA" id="ARBA00023077"/>
    </source>
</evidence>
<accession>A0A085JMB4</accession>
<dbReference type="GO" id="GO:0015891">
    <property type="term" value="P:siderophore transport"/>
    <property type="evidence" value="ECO:0007669"/>
    <property type="project" value="InterPro"/>
</dbReference>
<dbReference type="GO" id="GO:0015344">
    <property type="term" value="F:siderophore uptake transmembrane transporter activity"/>
    <property type="evidence" value="ECO:0007669"/>
    <property type="project" value="TreeGrafter"/>
</dbReference>
<dbReference type="RefSeq" id="WP_051170813.1">
    <property type="nucleotide sequence ID" value="NZ_ATMJ01000030.1"/>
</dbReference>
<proteinExistence type="inferred from homology"/>
<dbReference type="PROSITE" id="PS52016">
    <property type="entry name" value="TONB_DEPENDENT_REC_3"/>
    <property type="match status" value="1"/>
</dbReference>
<organism evidence="20 21">
    <name type="scientific">Tatumella ptyseos ATCC 33301</name>
    <dbReference type="NCBI Taxonomy" id="1005995"/>
    <lineage>
        <taxon>Bacteria</taxon>
        <taxon>Pseudomonadati</taxon>
        <taxon>Pseudomonadota</taxon>
        <taxon>Gammaproteobacteria</taxon>
        <taxon>Enterobacterales</taxon>
        <taxon>Erwiniaceae</taxon>
        <taxon>Tatumella</taxon>
    </lineage>
</organism>
<dbReference type="Pfam" id="PF07715">
    <property type="entry name" value="Plug"/>
    <property type="match status" value="1"/>
</dbReference>
<evidence type="ECO:0000256" key="3">
    <source>
        <dbReference type="ARBA" id="ARBA00022448"/>
    </source>
</evidence>
<dbReference type="eggNOG" id="COG4773">
    <property type="taxonomic scope" value="Bacteria"/>
</dbReference>
<evidence type="ECO:0000256" key="8">
    <source>
        <dbReference type="ARBA" id="ARBA00023004"/>
    </source>
</evidence>
<keyword evidence="5" id="KW-0410">Iron transport</keyword>
<evidence type="ECO:0000256" key="17">
    <source>
        <dbReference type="SAM" id="SignalP"/>
    </source>
</evidence>
<evidence type="ECO:0000256" key="12">
    <source>
        <dbReference type="ARBA" id="ARBA00023170"/>
    </source>
</evidence>
<feature type="signal peptide" evidence="17">
    <location>
        <begin position="1"/>
        <end position="31"/>
    </location>
</feature>
<dbReference type="Gene3D" id="2.40.170.20">
    <property type="entry name" value="TonB-dependent receptor, beta-barrel domain"/>
    <property type="match status" value="1"/>
</dbReference>
<name>A0A085JMB4_9GAMM</name>
<dbReference type="InterPro" id="IPR036942">
    <property type="entry name" value="Beta-barrel_TonB_sf"/>
</dbReference>
<dbReference type="CDD" id="cd01347">
    <property type="entry name" value="ligand_gated_channel"/>
    <property type="match status" value="1"/>
</dbReference>
<dbReference type="SUPFAM" id="SSF56935">
    <property type="entry name" value="Porins"/>
    <property type="match status" value="1"/>
</dbReference>
<evidence type="ECO:0000256" key="5">
    <source>
        <dbReference type="ARBA" id="ARBA00022496"/>
    </source>
</evidence>
<evidence type="ECO:0000256" key="2">
    <source>
        <dbReference type="ARBA" id="ARBA00009810"/>
    </source>
</evidence>
<dbReference type="GO" id="GO:0038023">
    <property type="term" value="F:signaling receptor activity"/>
    <property type="evidence" value="ECO:0007669"/>
    <property type="project" value="InterPro"/>
</dbReference>
<reference evidence="20 21" key="1">
    <citation type="submission" date="2014-05" db="EMBL/GenBank/DDBJ databases">
        <title>ATOL: Assembling a taxonomically balanced genome-scale reconstruction of the evolutionary history of the Enterobacteriaceae.</title>
        <authorList>
            <person name="Plunkett G.III."/>
            <person name="Neeno-Eckwall E.C."/>
            <person name="Glasner J.D."/>
            <person name="Perna N.T."/>
        </authorList>
    </citation>
    <scope>NUCLEOTIDE SEQUENCE [LARGE SCALE GENOMIC DNA]</scope>
    <source>
        <strain evidence="20 21">ATCC 33301</strain>
    </source>
</reference>
<feature type="short sequence motif" description="TonB box" evidence="15">
    <location>
        <begin position="36"/>
        <end position="42"/>
    </location>
</feature>
<evidence type="ECO:0000256" key="15">
    <source>
        <dbReference type="PROSITE-ProRule" id="PRU10143"/>
    </source>
</evidence>
<keyword evidence="6 14" id="KW-0812">Transmembrane</keyword>
<keyword evidence="8" id="KW-0408">Iron</keyword>
<evidence type="ECO:0000313" key="20">
    <source>
        <dbReference type="EMBL" id="KFD21610.1"/>
    </source>
</evidence>
<evidence type="ECO:0000256" key="9">
    <source>
        <dbReference type="ARBA" id="ARBA00023065"/>
    </source>
</evidence>
<feature type="domain" description="TonB-dependent receptor plug" evidence="19">
    <location>
        <begin position="66"/>
        <end position="167"/>
    </location>
</feature>
<dbReference type="InterPro" id="IPR039426">
    <property type="entry name" value="TonB-dep_rcpt-like"/>
</dbReference>
<evidence type="ECO:0000259" key="18">
    <source>
        <dbReference type="Pfam" id="PF00593"/>
    </source>
</evidence>
<dbReference type="PROSITE" id="PS00430">
    <property type="entry name" value="TONB_DEPENDENT_REC_1"/>
    <property type="match status" value="1"/>
</dbReference>
<evidence type="ECO:0000256" key="14">
    <source>
        <dbReference type="PROSITE-ProRule" id="PRU01360"/>
    </source>
</evidence>
<evidence type="ECO:0000256" key="7">
    <source>
        <dbReference type="ARBA" id="ARBA00022729"/>
    </source>
</evidence>
<dbReference type="InterPro" id="IPR037066">
    <property type="entry name" value="Plug_dom_sf"/>
</dbReference>
<dbReference type="InterPro" id="IPR010105">
    <property type="entry name" value="TonB_sidphr_rcpt"/>
</dbReference>
<keyword evidence="21" id="KW-1185">Reference proteome</keyword>
<keyword evidence="4 14" id="KW-1134">Transmembrane beta strand</keyword>
<dbReference type="Gene3D" id="2.170.130.10">
    <property type="entry name" value="TonB-dependent receptor, plug domain"/>
    <property type="match status" value="1"/>
</dbReference>
<evidence type="ECO:0000256" key="16">
    <source>
        <dbReference type="RuleBase" id="RU003357"/>
    </source>
</evidence>
<dbReference type="AlphaFoldDB" id="A0A085JMB4"/>
<comment type="subcellular location">
    <subcellularLocation>
        <location evidence="1 14">Cell outer membrane</location>
        <topology evidence="1 14">Multi-pass membrane protein</topology>
    </subcellularLocation>
</comment>
<dbReference type="PANTHER" id="PTHR32552">
    <property type="entry name" value="FERRICHROME IRON RECEPTOR-RELATED"/>
    <property type="match status" value="1"/>
</dbReference>
<dbReference type="InterPro" id="IPR012910">
    <property type="entry name" value="Plug_dom"/>
</dbReference>
<keyword evidence="10 15" id="KW-0798">TonB box</keyword>
<evidence type="ECO:0000313" key="21">
    <source>
        <dbReference type="Proteomes" id="UP000028602"/>
    </source>
</evidence>
<evidence type="ECO:0000256" key="13">
    <source>
        <dbReference type="ARBA" id="ARBA00023237"/>
    </source>
</evidence>
<gene>
    <name evidence="20" type="ORF">GTPT_0709</name>
</gene>
<dbReference type="OrthoDB" id="127311at2"/>
<evidence type="ECO:0000256" key="1">
    <source>
        <dbReference type="ARBA" id="ARBA00004571"/>
    </source>
</evidence>
<keyword evidence="3 14" id="KW-0813">Transport</keyword>
<dbReference type="PANTHER" id="PTHR32552:SF68">
    <property type="entry name" value="FERRICHROME OUTER MEMBRANE TRANSPORTER_PHAGE RECEPTOR"/>
    <property type="match status" value="1"/>
</dbReference>
<keyword evidence="7 17" id="KW-0732">Signal</keyword>
<evidence type="ECO:0000259" key="19">
    <source>
        <dbReference type="Pfam" id="PF07715"/>
    </source>
</evidence>
<keyword evidence="13 14" id="KW-0998">Cell outer membrane</keyword>
<comment type="similarity">
    <text evidence="2 14 16">Belongs to the TonB-dependent receptor family.</text>
</comment>
<dbReference type="InterPro" id="IPR000531">
    <property type="entry name" value="Beta-barrel_TonB"/>
</dbReference>
<dbReference type="Proteomes" id="UP000028602">
    <property type="component" value="Unassembled WGS sequence"/>
</dbReference>
<protein>
    <submittedName>
        <fullName evidence="20">Ferrichrome-iron receptor</fullName>
    </submittedName>
</protein>
<dbReference type="Pfam" id="PF00593">
    <property type="entry name" value="TonB_dep_Rec_b-barrel"/>
    <property type="match status" value="1"/>
</dbReference>
<feature type="chain" id="PRO_5001793757" evidence="17">
    <location>
        <begin position="32"/>
        <end position="715"/>
    </location>
</feature>
<sequence>MARQITATHFRLRLCGLAVSSALALSPSWCAAATDTLVVTASGGQDPHNAVAPYVNSATKSAVPESRTPQTIDSISQQEIALRHANSLNEILRYDAGVSTELRGATTYMSEYKIRGFDAEHEYYDGLELPYNVTGNTKASIDPILIDKVDILKGPSSVLYGNASPGGLVNIQGKKPQSVQSADVGFTTGNRGLKEGYIDSTGPIADSDWDYRLIAKGSEGNDQAVTTKHESYLIAPSVSWQPDDHTRLTLDALYQDQPSLTPSNPLPLAYLRSGYASRRAYAGDRWNGFRQREGMLGYSFEHQFDSGWGVVQKARYFSVDTHQQSIYATGTGSSDTQLSRFGYTTDEGLKSINIDNQLTRTVRLGEWQHHLLAGFDYQHLSSHMTYRYGTAYPGIDMLSPDYSQVTSDNLGLYTATNDRLSFNQRGYYLQDQVEYGALNLMASLRYDDYQSATTDYLNAGSQQAIDQHKVSKRLGALYQFRNGIAPYLSYSEGFLPVSPQGTLTASQAKATTSKQLEGGVKYLLPDYATTVTASVFSIREKNVLTTDYTYTAAGLLNYRQTGEVQSKGAEVSLVSRPLDNVNIIANYAYTHAVNTKDALYQGKRVTQVPENSVNLWGDYTFTHGTLNGLMLGAGARYFGKSEITADNSLPALGGNTQYDVAVSYDMGVLSSSLKGLTVKAGAQNLTNKMTYTCYSSSYCWIGRDRTWQVGVNYHF</sequence>
<dbReference type="InterPro" id="IPR010916">
    <property type="entry name" value="TonB_box_CS"/>
</dbReference>
<evidence type="ECO:0000256" key="6">
    <source>
        <dbReference type="ARBA" id="ARBA00022692"/>
    </source>
</evidence>
<dbReference type="NCBIfam" id="TIGR01783">
    <property type="entry name" value="TonB-siderophor"/>
    <property type="match status" value="1"/>
</dbReference>
<feature type="domain" description="TonB-dependent receptor-like beta-barrel" evidence="18">
    <location>
        <begin position="240"/>
        <end position="685"/>
    </location>
</feature>
<dbReference type="GO" id="GO:0009279">
    <property type="term" value="C:cell outer membrane"/>
    <property type="evidence" value="ECO:0007669"/>
    <property type="project" value="UniProtKB-SubCell"/>
</dbReference>
<keyword evidence="12 20" id="KW-0675">Receptor</keyword>